<sequence>MAVQKGYKVSMSAEQATESHSYEVKLPGEVRASIQAGHQMVYTIGTEDSHVVKTLSELDNSAATVQKERVTHQAAVLQSHDVQERLSMRVTLSPQVSVVPTKQLRTTAFHTSAVQESPKLTNQHCDYIQSPEVISSKEKHSKLMSASSEEITTLASVSTEISGDKNTDKVKPTSEPKHLVSSHQVESQLSILKERSQEILKPQEGKSNKVKEGVKILYSAMSTEKQMIPEGHTTDVPSADSALKSSVTKQSFKPILALVSETKQALTKETKFTMQRPDAEKALLRKDYVMKSALTAEEKQMLQAEHTEQVQSLESAISIYSQVEGEQVLHLEIIRDQDILPSEEPFTCEKPAVEQAGARKSPTLLHTVTHNERRSVTCEDTTEFEAKRDIMTIQPQKQTPTPLHLQSVHPEGALTKEGIITIENPDQQTEAEERQKTCSNLRGKNGA</sequence>
<feature type="compositionally biased region" description="Polar residues" evidence="1">
    <location>
        <begin position="437"/>
        <end position="447"/>
    </location>
</feature>
<accession>A0A1S3NZ59</accession>
<reference evidence="3" key="1">
    <citation type="submission" date="2025-08" db="UniProtKB">
        <authorList>
            <consortium name="RefSeq"/>
        </authorList>
    </citation>
    <scope>IDENTIFICATION</scope>
</reference>
<dbReference type="RefSeq" id="XP_014020659.1">
    <property type="nucleotide sequence ID" value="XM_014165184.2"/>
</dbReference>
<keyword evidence="2" id="KW-1185">Reference proteome</keyword>
<name>A0A1S3NZ59_SALSA</name>
<feature type="region of interest" description="Disordered" evidence="1">
    <location>
        <begin position="160"/>
        <end position="186"/>
    </location>
</feature>
<protein>
    <submittedName>
        <fullName evidence="3">Uncharacterized protein</fullName>
    </submittedName>
</protein>
<evidence type="ECO:0000313" key="2">
    <source>
        <dbReference type="Proteomes" id="UP001652741"/>
    </source>
</evidence>
<dbReference type="OrthoDB" id="5969272at2759"/>
<feature type="region of interest" description="Disordered" evidence="1">
    <location>
        <begin position="396"/>
        <end position="447"/>
    </location>
</feature>
<dbReference type="KEGG" id="sasa:106582277"/>
<dbReference type="AlphaFoldDB" id="A0A1S3NZ59"/>
<feature type="compositionally biased region" description="Basic and acidic residues" evidence="1">
    <location>
        <begin position="162"/>
        <end position="178"/>
    </location>
</feature>
<evidence type="ECO:0000256" key="1">
    <source>
        <dbReference type="SAM" id="MobiDB-lite"/>
    </source>
</evidence>
<proteinExistence type="predicted"/>
<dbReference type="Proteomes" id="UP001652741">
    <property type="component" value="Chromosome ssa21"/>
</dbReference>
<evidence type="ECO:0000313" key="3">
    <source>
        <dbReference type="RefSeq" id="XP_014020659.1"/>
    </source>
</evidence>
<gene>
    <name evidence="3" type="primary">LOC106582277</name>
</gene>
<organism evidence="2 3">
    <name type="scientific">Salmo salar</name>
    <name type="common">Atlantic salmon</name>
    <dbReference type="NCBI Taxonomy" id="8030"/>
    <lineage>
        <taxon>Eukaryota</taxon>
        <taxon>Metazoa</taxon>
        <taxon>Chordata</taxon>
        <taxon>Craniata</taxon>
        <taxon>Vertebrata</taxon>
        <taxon>Euteleostomi</taxon>
        <taxon>Actinopterygii</taxon>
        <taxon>Neopterygii</taxon>
        <taxon>Teleostei</taxon>
        <taxon>Protacanthopterygii</taxon>
        <taxon>Salmoniformes</taxon>
        <taxon>Salmonidae</taxon>
        <taxon>Salmoninae</taxon>
        <taxon>Salmo</taxon>
    </lineage>
</organism>
<dbReference type="GeneID" id="106582277"/>